<accession>A0AAD9JHH4</accession>
<comment type="caution">
    <text evidence="4">The sequence shown here is derived from an EMBL/GenBank/DDBJ whole genome shotgun (WGS) entry which is preliminary data.</text>
</comment>
<evidence type="ECO:0000256" key="1">
    <source>
        <dbReference type="SAM" id="Coils"/>
    </source>
</evidence>
<sequence length="1323" mass="153265">MAQKLTLKRNYNPRATLSWEENQWFWDDEVISPEVQSLDELEMAVSVPGQSDSASDVQEDAENDSQSSSGIEELAMPEEGEVDEEEIEGMGQIGESSQEAHQLTLRSVEALKREEKTSKTSDSESDFSDIVKIEQNSADGASTSHQEHHRYFRAVDLMQVSASSSSSGNSSLVSRFHFVHPLPRRHRYIYPRDEEGDVDDRCESDISGVVPDDSDPDLSSISYSLDQLEIMEGDVVRSYKHRPNSSLNTFLSILALLTLFTTIGVGIGHYLGTTREVTLRGQQAVRIKEIQDEYLQCLRNQELLEAQVSITDAEKIAAVTAVWKQKYEELIIEKVELEQTMKRLEKNLEDDLLEAKNKLLANRNEAELLGNDINVLDQEYKNDKDPNSVLSKHDAKFLTPKLILGKGQPQETNKEAHLSEGLSKLEKRQSEVEEREAELKEMNKLLNQRQADLLLQETSLAQERNMINHREIRLAIGETKFDEREALLVSREELLGEERSNLKKEQAKVQKEQAELRDSRTKLQEEQIRVEKKQAVMEEERARLLTEEAGVGEERARLLTEEAGVEEERAKLREERARLHEDRTELEAGQEEIKARKEDAKEQDEQQIKYFNEFKELQEQTNLLRIENDELRQQVARLRYSAFYHHHHRQDEVNMDRSGGHELRQLANNLAHENTDLKTTIAKLRYAQPLSVGNRDTNDWPHGSTDVTEDDKASIQTGTLPSDHSLYKKTSGQPDQEEDWFPIMWSYMNLLVPAIDLSDLEKIGLSSELTKPLTIQYQFIQNITSNMRFTETVKQKLTELKLVLERMVNIDHINSDASVIITDLKQIFHKEIASFQQYLGCKETQRKTPAADIKRKRFAASLMGSEPARRYREFVNKTKEGVSHLNDKIKDAWNKVKNVTGDFLKKNKVLKEFGDSVSHGMKQVRKTMETKWKKAKKHLFKNGLISGSWGWTGHKKTWSRRMAAENGCPKKRCHRCRRVDPGHSSYETHYHDHMSHETLETKQFKKSSDHQKKQSSNVDYEKYEEYWQQAEFEPDDFLQEGFFEGNNRKWHKHQNKARKLHGRLQRLTDDIFLAMDDDDVEDMYEDFEDLQEDVDGQDQPKELMTWLTCQVRWWKSRLYRKHSNEDLVKGCGRQLMQWQLRALCKPCDFSHKRCRKRQRGASQGPLCHYYQSVILPSLNQGQQGADGVRGCDSDHNSPRVLTFTVDSETPHVEGRLENNYGRLKYSLSLDGDAAPEPVWILNNTDGAFAEGPSAKWVFERAEDREAYHHNGLWMFKRGAVRDFERNKPWYYGRADHRADKRVSDTLGERQHNNGDRYNRSGKK</sequence>
<evidence type="ECO:0000313" key="5">
    <source>
        <dbReference type="Proteomes" id="UP001208570"/>
    </source>
</evidence>
<keyword evidence="3" id="KW-0472">Membrane</keyword>
<feature type="compositionally biased region" description="Acidic residues" evidence="2">
    <location>
        <begin position="75"/>
        <end position="88"/>
    </location>
</feature>
<evidence type="ECO:0000313" key="4">
    <source>
        <dbReference type="EMBL" id="KAK2152852.1"/>
    </source>
</evidence>
<keyword evidence="3" id="KW-1133">Transmembrane helix</keyword>
<reference evidence="4" key="1">
    <citation type="journal article" date="2023" name="Mol. Biol. Evol.">
        <title>Third-Generation Sequencing Reveals the Adaptive Role of the Epigenome in Three Deep-Sea Polychaetes.</title>
        <authorList>
            <person name="Perez M."/>
            <person name="Aroh O."/>
            <person name="Sun Y."/>
            <person name="Lan Y."/>
            <person name="Juniper S.K."/>
            <person name="Young C.R."/>
            <person name="Angers B."/>
            <person name="Qian P.Y."/>
        </authorList>
    </citation>
    <scope>NUCLEOTIDE SEQUENCE</scope>
    <source>
        <strain evidence="4">P08H-3</strain>
    </source>
</reference>
<dbReference type="EMBL" id="JAODUP010000316">
    <property type="protein sequence ID" value="KAK2152852.1"/>
    <property type="molecule type" value="Genomic_DNA"/>
</dbReference>
<feature type="transmembrane region" description="Helical" evidence="3">
    <location>
        <begin position="247"/>
        <end position="271"/>
    </location>
</feature>
<gene>
    <name evidence="4" type="ORF">LSH36_316g06039</name>
</gene>
<keyword evidence="1" id="KW-0175">Coiled coil</keyword>
<proteinExistence type="predicted"/>
<feature type="region of interest" description="Disordered" evidence="2">
    <location>
        <begin position="406"/>
        <end position="427"/>
    </location>
</feature>
<evidence type="ECO:0000256" key="2">
    <source>
        <dbReference type="SAM" id="MobiDB-lite"/>
    </source>
</evidence>
<dbReference type="Proteomes" id="UP001208570">
    <property type="component" value="Unassembled WGS sequence"/>
</dbReference>
<feature type="region of interest" description="Disordered" evidence="2">
    <location>
        <begin position="693"/>
        <end position="733"/>
    </location>
</feature>
<feature type="coiled-coil region" evidence="1">
    <location>
        <begin position="287"/>
        <end position="365"/>
    </location>
</feature>
<feature type="coiled-coil region" evidence="1">
    <location>
        <begin position="495"/>
        <end position="634"/>
    </location>
</feature>
<organism evidence="4 5">
    <name type="scientific">Paralvinella palmiformis</name>
    <dbReference type="NCBI Taxonomy" id="53620"/>
    <lineage>
        <taxon>Eukaryota</taxon>
        <taxon>Metazoa</taxon>
        <taxon>Spiralia</taxon>
        <taxon>Lophotrochozoa</taxon>
        <taxon>Annelida</taxon>
        <taxon>Polychaeta</taxon>
        <taxon>Sedentaria</taxon>
        <taxon>Canalipalpata</taxon>
        <taxon>Terebellida</taxon>
        <taxon>Terebelliformia</taxon>
        <taxon>Alvinellidae</taxon>
        <taxon>Paralvinella</taxon>
    </lineage>
</organism>
<feature type="compositionally biased region" description="Polar residues" evidence="2">
    <location>
        <begin position="714"/>
        <end position="733"/>
    </location>
</feature>
<protein>
    <submittedName>
        <fullName evidence="4">Uncharacterized protein</fullName>
    </submittedName>
</protein>
<evidence type="ECO:0000256" key="3">
    <source>
        <dbReference type="SAM" id="Phobius"/>
    </source>
</evidence>
<feature type="region of interest" description="Disordered" evidence="2">
    <location>
        <begin position="1301"/>
        <end position="1323"/>
    </location>
</feature>
<feature type="compositionally biased region" description="Basic and acidic residues" evidence="2">
    <location>
        <begin position="412"/>
        <end position="427"/>
    </location>
</feature>
<name>A0AAD9JHH4_9ANNE</name>
<feature type="region of interest" description="Disordered" evidence="2">
    <location>
        <begin position="42"/>
        <end position="101"/>
    </location>
</feature>
<keyword evidence="3" id="KW-0812">Transmembrane</keyword>
<keyword evidence="5" id="KW-1185">Reference proteome</keyword>